<dbReference type="EMBL" id="BMNG01000004">
    <property type="protein sequence ID" value="GGO42254.1"/>
    <property type="molecule type" value="Genomic_DNA"/>
</dbReference>
<organism evidence="2 3">
    <name type="scientific">Streptomyces lasiicapitis</name>
    <dbReference type="NCBI Taxonomy" id="1923961"/>
    <lineage>
        <taxon>Bacteria</taxon>
        <taxon>Bacillati</taxon>
        <taxon>Actinomycetota</taxon>
        <taxon>Actinomycetes</taxon>
        <taxon>Kitasatosporales</taxon>
        <taxon>Streptomycetaceae</taxon>
        <taxon>Streptomyces</taxon>
    </lineage>
</organism>
<protein>
    <recommendedName>
        <fullName evidence="4">Peptidase inhibitor family I36</fullName>
    </recommendedName>
</protein>
<sequence length="132" mass="14213">MSYRRNALRIALTCALAIGLTGLSQTGGGARSSARATAEPGIMEPACPPPGGGTCYFEYYDDAGRRGIEFSPEVGRCYNMSSAGSVRGTNMTSKRVHLWPSSDCVGGATALVDPGFSWNDRSHYYYSFRPIR</sequence>
<reference evidence="3" key="1">
    <citation type="journal article" date="2019" name="Int. J. Syst. Evol. Microbiol.">
        <title>The Global Catalogue of Microorganisms (GCM) 10K type strain sequencing project: providing services to taxonomists for standard genome sequencing and annotation.</title>
        <authorList>
            <consortium name="The Broad Institute Genomics Platform"/>
            <consortium name="The Broad Institute Genome Sequencing Center for Infectious Disease"/>
            <person name="Wu L."/>
            <person name="Ma J."/>
        </authorList>
    </citation>
    <scope>NUCLEOTIDE SEQUENCE [LARGE SCALE GENOMIC DNA]</scope>
    <source>
        <strain evidence="3">CGMCC 4.7349</strain>
    </source>
</reference>
<evidence type="ECO:0000256" key="1">
    <source>
        <dbReference type="SAM" id="SignalP"/>
    </source>
</evidence>
<dbReference type="RefSeq" id="WP_164327071.1">
    <property type="nucleotide sequence ID" value="NZ_BMNG01000004.1"/>
</dbReference>
<accession>A0ABQ2LR11</accession>
<keyword evidence="1" id="KW-0732">Signal</keyword>
<evidence type="ECO:0000313" key="3">
    <source>
        <dbReference type="Proteomes" id="UP000656881"/>
    </source>
</evidence>
<feature type="signal peptide" evidence="1">
    <location>
        <begin position="1"/>
        <end position="26"/>
    </location>
</feature>
<keyword evidence="3" id="KW-1185">Reference proteome</keyword>
<evidence type="ECO:0000313" key="2">
    <source>
        <dbReference type="EMBL" id="GGO42254.1"/>
    </source>
</evidence>
<feature type="chain" id="PRO_5045786819" description="Peptidase inhibitor family I36" evidence="1">
    <location>
        <begin position="27"/>
        <end position="132"/>
    </location>
</feature>
<name>A0ABQ2LR11_9ACTN</name>
<proteinExistence type="predicted"/>
<evidence type="ECO:0008006" key="4">
    <source>
        <dbReference type="Google" id="ProtNLM"/>
    </source>
</evidence>
<gene>
    <name evidence="2" type="ORF">GCM10012286_23370</name>
</gene>
<comment type="caution">
    <text evidence="2">The sequence shown here is derived from an EMBL/GenBank/DDBJ whole genome shotgun (WGS) entry which is preliminary data.</text>
</comment>
<dbReference type="Proteomes" id="UP000656881">
    <property type="component" value="Unassembled WGS sequence"/>
</dbReference>